<dbReference type="InterPro" id="IPR000119">
    <property type="entry name" value="Hist_DNA-bd"/>
</dbReference>
<evidence type="ECO:0000313" key="5">
    <source>
        <dbReference type="EMBL" id="CAD7235773.1"/>
    </source>
</evidence>
<dbReference type="Gene3D" id="3.40.50.12230">
    <property type="match status" value="1"/>
</dbReference>
<dbReference type="InterPro" id="IPR036477">
    <property type="entry name" value="Formyl_transf_N_sf"/>
</dbReference>
<dbReference type="SUPFAM" id="SSF47729">
    <property type="entry name" value="IHF-like DNA-binding proteins"/>
    <property type="match status" value="1"/>
</dbReference>
<evidence type="ECO:0000256" key="1">
    <source>
        <dbReference type="ARBA" id="ARBA00022679"/>
    </source>
</evidence>
<reference evidence="5" key="1">
    <citation type="submission" date="2020-11" db="EMBL/GenBank/DDBJ databases">
        <authorList>
            <person name="Tran Van P."/>
        </authorList>
    </citation>
    <scope>NUCLEOTIDE SEQUENCE</scope>
</reference>
<dbReference type="SUPFAM" id="SSF50486">
    <property type="entry name" value="FMT C-terminal domain-like"/>
    <property type="match status" value="1"/>
</dbReference>
<dbReference type="GO" id="GO:0003677">
    <property type="term" value="F:DNA binding"/>
    <property type="evidence" value="ECO:0007669"/>
    <property type="project" value="UniProtKB-KW"/>
</dbReference>
<dbReference type="InterPro" id="IPR020816">
    <property type="entry name" value="Histone-like_DNA-bd_CS"/>
</dbReference>
<protein>
    <submittedName>
        <fullName evidence="5">Uncharacterized protein</fullName>
    </submittedName>
</protein>
<dbReference type="CDD" id="cd08704">
    <property type="entry name" value="Met_tRNA_FMT_C"/>
    <property type="match status" value="1"/>
</dbReference>
<keyword evidence="3" id="KW-0238">DNA-binding</keyword>
<dbReference type="InterPro" id="IPR011034">
    <property type="entry name" value="Formyl_transferase-like_C_sf"/>
</dbReference>
<evidence type="ECO:0000256" key="3">
    <source>
        <dbReference type="ARBA" id="ARBA00023125"/>
    </source>
</evidence>
<dbReference type="AlphaFoldDB" id="A0A7R8WRA6"/>
<dbReference type="GO" id="GO:0005829">
    <property type="term" value="C:cytosol"/>
    <property type="evidence" value="ECO:0007669"/>
    <property type="project" value="TreeGrafter"/>
</dbReference>
<dbReference type="PRINTS" id="PR01727">
    <property type="entry name" value="DNABINDINGHU"/>
</dbReference>
<dbReference type="SUPFAM" id="SSF53328">
    <property type="entry name" value="Formyltransferase"/>
    <property type="match status" value="1"/>
</dbReference>
<evidence type="ECO:0000256" key="4">
    <source>
        <dbReference type="RuleBase" id="RU003939"/>
    </source>
</evidence>
<dbReference type="InterPro" id="IPR044135">
    <property type="entry name" value="Met-tRNA-FMT_C"/>
</dbReference>
<keyword evidence="1" id="KW-0808">Transferase</keyword>
<comment type="similarity">
    <text evidence="4">Belongs to the bacterial histone-like protein family.</text>
</comment>
<name>A0A7R8WRA6_9CRUS</name>
<dbReference type="PROSITE" id="PS00045">
    <property type="entry name" value="HISTONE_LIKE"/>
    <property type="match status" value="1"/>
</dbReference>
<dbReference type="CDD" id="cd13831">
    <property type="entry name" value="HU"/>
    <property type="match status" value="1"/>
</dbReference>
<dbReference type="Gene3D" id="4.10.520.10">
    <property type="entry name" value="IHF-like DNA-binding proteins"/>
    <property type="match status" value="1"/>
</dbReference>
<dbReference type="GO" id="GO:0004479">
    <property type="term" value="F:methionyl-tRNA formyltransferase activity"/>
    <property type="evidence" value="ECO:0007669"/>
    <property type="project" value="TreeGrafter"/>
</dbReference>
<feature type="non-terminal residue" evidence="5">
    <location>
        <position position="271"/>
    </location>
</feature>
<dbReference type="Pfam" id="PF02911">
    <property type="entry name" value="Formyl_trans_C"/>
    <property type="match status" value="1"/>
</dbReference>
<dbReference type="SMART" id="SM00411">
    <property type="entry name" value="BHL"/>
    <property type="match status" value="1"/>
</dbReference>
<dbReference type="EMBL" id="OB674591">
    <property type="protein sequence ID" value="CAD7235773.1"/>
    <property type="molecule type" value="Genomic_DNA"/>
</dbReference>
<dbReference type="PANTHER" id="PTHR11138:SF5">
    <property type="entry name" value="METHIONYL-TRNA FORMYLTRANSFERASE, MITOCHONDRIAL"/>
    <property type="match status" value="1"/>
</dbReference>
<dbReference type="InterPro" id="IPR005793">
    <property type="entry name" value="Formyl_trans_C"/>
</dbReference>
<dbReference type="OrthoDB" id="10268103at2759"/>
<accession>A0A7R8WRA6</accession>
<dbReference type="GO" id="GO:0030527">
    <property type="term" value="F:structural constituent of chromatin"/>
    <property type="evidence" value="ECO:0007669"/>
    <property type="project" value="InterPro"/>
</dbReference>
<gene>
    <name evidence="5" type="ORF">CTOB1V02_LOCUS13588</name>
</gene>
<proteinExistence type="inferred from homology"/>
<keyword evidence="2" id="KW-0648">Protein biosynthesis</keyword>
<dbReference type="Pfam" id="PF00216">
    <property type="entry name" value="Bac_DNA_binding"/>
    <property type="match status" value="1"/>
</dbReference>
<organism evidence="5">
    <name type="scientific">Cyprideis torosa</name>
    <dbReference type="NCBI Taxonomy" id="163714"/>
    <lineage>
        <taxon>Eukaryota</taxon>
        <taxon>Metazoa</taxon>
        <taxon>Ecdysozoa</taxon>
        <taxon>Arthropoda</taxon>
        <taxon>Crustacea</taxon>
        <taxon>Oligostraca</taxon>
        <taxon>Ostracoda</taxon>
        <taxon>Podocopa</taxon>
        <taxon>Podocopida</taxon>
        <taxon>Cytherocopina</taxon>
        <taxon>Cytheroidea</taxon>
        <taxon>Cytherideidae</taxon>
        <taxon>Cyprideis</taxon>
    </lineage>
</organism>
<sequence length="271" mass="29905">MDGAKETGLSTFIINEKIDCGAVLMQEKMVIGEQETAGELHDRMIPLGADLSVKTLDALATNGVEPQKQTLDGVSYPEAPKIFREDCEIDWNWPLERINNHVRGLSPYPAAFTHFKKNDKSFSLKIFRVEITREENNELTRPNLVYDDKGVFVIHPQGICRILELQVAGKKRMSAQEYVNDYSMNKSDLIDAMAADADISKAAAKKALDSFIGSVTTTLKKGGRVSLVGFGSFSVSKRSAREGINPQTKKKIKIPAKTVAKFKPGAELSKA</sequence>
<dbReference type="PANTHER" id="PTHR11138">
    <property type="entry name" value="METHIONYL-TRNA FORMYLTRANSFERASE"/>
    <property type="match status" value="1"/>
</dbReference>
<evidence type="ECO:0000256" key="2">
    <source>
        <dbReference type="ARBA" id="ARBA00022917"/>
    </source>
</evidence>
<dbReference type="InterPro" id="IPR010992">
    <property type="entry name" value="IHF-like_DNA-bd_dom_sf"/>
</dbReference>